<name>A0A2P2IU50_RHIMU</name>
<reference evidence="1" key="1">
    <citation type="submission" date="2018-02" db="EMBL/GenBank/DDBJ databases">
        <title>Rhizophora mucronata_Transcriptome.</title>
        <authorList>
            <person name="Meera S.P."/>
            <person name="Sreeshan A."/>
            <person name="Augustine A."/>
        </authorList>
    </citation>
    <scope>NUCLEOTIDE SEQUENCE</scope>
    <source>
        <tissue evidence="1">Leaf</tissue>
    </source>
</reference>
<organism evidence="1">
    <name type="scientific">Rhizophora mucronata</name>
    <name type="common">Asiatic mangrove</name>
    <dbReference type="NCBI Taxonomy" id="61149"/>
    <lineage>
        <taxon>Eukaryota</taxon>
        <taxon>Viridiplantae</taxon>
        <taxon>Streptophyta</taxon>
        <taxon>Embryophyta</taxon>
        <taxon>Tracheophyta</taxon>
        <taxon>Spermatophyta</taxon>
        <taxon>Magnoliopsida</taxon>
        <taxon>eudicotyledons</taxon>
        <taxon>Gunneridae</taxon>
        <taxon>Pentapetalae</taxon>
        <taxon>rosids</taxon>
        <taxon>fabids</taxon>
        <taxon>Malpighiales</taxon>
        <taxon>Rhizophoraceae</taxon>
        <taxon>Rhizophora</taxon>
    </lineage>
</organism>
<proteinExistence type="predicted"/>
<accession>A0A2P2IU50</accession>
<dbReference type="EMBL" id="GGEC01004272">
    <property type="protein sequence ID" value="MBW84755.1"/>
    <property type="molecule type" value="Transcribed_RNA"/>
</dbReference>
<protein>
    <submittedName>
        <fullName evidence="1">Uncharacterized protein</fullName>
    </submittedName>
</protein>
<sequence>MYRKDDKSITEVYKEVHQLHVPVSALSTNYVLWISFSWNCNVSWMIIFGKIL</sequence>
<evidence type="ECO:0000313" key="1">
    <source>
        <dbReference type="EMBL" id="MBW84755.1"/>
    </source>
</evidence>
<dbReference type="AlphaFoldDB" id="A0A2P2IU50"/>